<dbReference type="Proteomes" id="UP000475905">
    <property type="component" value="Unassembled WGS sequence"/>
</dbReference>
<dbReference type="RefSeq" id="WP_149935098.1">
    <property type="nucleotide sequence ID" value="NZ_VVYP01000007.1"/>
</dbReference>
<keyword evidence="1" id="KW-0472">Membrane</keyword>
<name>A0A6L3KWL7_9BACE</name>
<dbReference type="InterPro" id="IPR008969">
    <property type="entry name" value="CarboxyPept-like_regulatory"/>
</dbReference>
<organism evidence="2 3">
    <name type="scientific">Bacteroides caccae</name>
    <dbReference type="NCBI Taxonomy" id="47678"/>
    <lineage>
        <taxon>Bacteria</taxon>
        <taxon>Pseudomonadati</taxon>
        <taxon>Bacteroidota</taxon>
        <taxon>Bacteroidia</taxon>
        <taxon>Bacteroidales</taxon>
        <taxon>Bacteroidaceae</taxon>
        <taxon>Bacteroides</taxon>
    </lineage>
</organism>
<evidence type="ECO:0000313" key="2">
    <source>
        <dbReference type="EMBL" id="KAA5464128.1"/>
    </source>
</evidence>
<evidence type="ECO:0008006" key="4">
    <source>
        <dbReference type="Google" id="ProtNLM"/>
    </source>
</evidence>
<dbReference type="Pfam" id="PF13715">
    <property type="entry name" value="CarbopepD_reg_2"/>
    <property type="match status" value="1"/>
</dbReference>
<protein>
    <recommendedName>
        <fullName evidence="4">Carboxypeptidase-like regulatory domain-containing protein</fullName>
    </recommendedName>
</protein>
<feature type="transmembrane region" description="Helical" evidence="1">
    <location>
        <begin position="60"/>
        <end position="79"/>
    </location>
</feature>
<sequence>MARGRQTCKILKEIRRQIAYANGIEFITSKCRYKGDCLGTCPKCEAEMRYLEQQLRARSIAGKAVALAGISAASLAMLMPMTSEAKIVEEPQNPLKESISIVTDTITVRGIALSGDTLTDGTISKEPLVGATILNKRTKSGTYADLDGHFELPACIGDTLEVKYVGYESLSVVVTENMRNVEITLAPSQAILGEYVVVDAISEEKHYLDLNVVDEKGTPIPREDLYVRRLWIDEDGEEDFESLHPKYFDDKHPCRIYWDYDYGLRGEDGKPLKEATLHIEAEGYDGPVTIKVKYPKRNAKKSIKFKHKKK</sequence>
<evidence type="ECO:0000313" key="3">
    <source>
        <dbReference type="Proteomes" id="UP000475905"/>
    </source>
</evidence>
<keyword evidence="1" id="KW-0812">Transmembrane</keyword>
<reference evidence="2 3" key="1">
    <citation type="journal article" date="2019" name="Nat. Med.">
        <title>A library of human gut bacterial isolates paired with longitudinal multiomics data enables mechanistic microbiome research.</title>
        <authorList>
            <person name="Poyet M."/>
            <person name="Groussin M."/>
            <person name="Gibbons S.M."/>
            <person name="Avila-Pacheco J."/>
            <person name="Jiang X."/>
            <person name="Kearney S.M."/>
            <person name="Perrotta A.R."/>
            <person name="Berdy B."/>
            <person name="Zhao S."/>
            <person name="Lieberman T.D."/>
            <person name="Swanson P.K."/>
            <person name="Smith M."/>
            <person name="Roesemann S."/>
            <person name="Alexander J.E."/>
            <person name="Rich S.A."/>
            <person name="Livny J."/>
            <person name="Vlamakis H."/>
            <person name="Clish C."/>
            <person name="Bullock K."/>
            <person name="Deik A."/>
            <person name="Scott J."/>
            <person name="Pierce K.A."/>
            <person name="Xavier R.J."/>
            <person name="Alm E.J."/>
        </authorList>
    </citation>
    <scope>NUCLEOTIDE SEQUENCE [LARGE SCALE GENOMIC DNA]</scope>
    <source>
        <strain evidence="2 3">BIOML-A31</strain>
    </source>
</reference>
<gene>
    <name evidence="2" type="ORF">F2Y36_07730</name>
</gene>
<dbReference type="SUPFAM" id="SSF49464">
    <property type="entry name" value="Carboxypeptidase regulatory domain-like"/>
    <property type="match status" value="1"/>
</dbReference>
<accession>A0A6L3KWL7</accession>
<dbReference type="AlphaFoldDB" id="A0A6L3KWL7"/>
<proteinExistence type="predicted"/>
<evidence type="ECO:0000256" key="1">
    <source>
        <dbReference type="SAM" id="Phobius"/>
    </source>
</evidence>
<keyword evidence="1" id="KW-1133">Transmembrane helix</keyword>
<dbReference type="EMBL" id="VVYP01000007">
    <property type="protein sequence ID" value="KAA5464128.1"/>
    <property type="molecule type" value="Genomic_DNA"/>
</dbReference>
<comment type="caution">
    <text evidence="2">The sequence shown here is derived from an EMBL/GenBank/DDBJ whole genome shotgun (WGS) entry which is preliminary data.</text>
</comment>